<dbReference type="GO" id="GO:0008408">
    <property type="term" value="F:3'-5' exonuclease activity"/>
    <property type="evidence" value="ECO:0007669"/>
    <property type="project" value="InterPro"/>
</dbReference>
<dbReference type="InterPro" id="IPR012337">
    <property type="entry name" value="RNaseH-like_sf"/>
</dbReference>
<dbReference type="GO" id="GO:0003676">
    <property type="term" value="F:nucleic acid binding"/>
    <property type="evidence" value="ECO:0007669"/>
    <property type="project" value="InterPro"/>
</dbReference>
<keyword evidence="2" id="KW-0378">Hydrolase</keyword>
<evidence type="ECO:0000256" key="1">
    <source>
        <dbReference type="ARBA" id="ARBA00022722"/>
    </source>
</evidence>
<keyword evidence="6" id="KW-1185">Reference proteome</keyword>
<reference evidence="5" key="1">
    <citation type="submission" date="2023-03" db="EMBL/GenBank/DDBJ databases">
        <title>Massive genome expansion in bonnet fungi (Mycena s.s.) driven by repeated elements and novel gene families across ecological guilds.</title>
        <authorList>
            <consortium name="Lawrence Berkeley National Laboratory"/>
            <person name="Harder C.B."/>
            <person name="Miyauchi S."/>
            <person name="Viragh M."/>
            <person name="Kuo A."/>
            <person name="Thoen E."/>
            <person name="Andreopoulos B."/>
            <person name="Lu D."/>
            <person name="Skrede I."/>
            <person name="Drula E."/>
            <person name="Henrissat B."/>
            <person name="Morin E."/>
            <person name="Kohler A."/>
            <person name="Barry K."/>
            <person name="LaButti K."/>
            <person name="Morin E."/>
            <person name="Salamov A."/>
            <person name="Lipzen A."/>
            <person name="Mereny Z."/>
            <person name="Hegedus B."/>
            <person name="Baldrian P."/>
            <person name="Stursova M."/>
            <person name="Weitz H."/>
            <person name="Taylor A."/>
            <person name="Grigoriev I.V."/>
            <person name="Nagy L.G."/>
            <person name="Martin F."/>
            <person name="Kauserud H."/>
        </authorList>
    </citation>
    <scope>NUCLEOTIDE SEQUENCE</scope>
    <source>
        <strain evidence="5">CBHHK182m</strain>
    </source>
</reference>
<dbReference type="AlphaFoldDB" id="A0AAD7MFZ0"/>
<dbReference type="Proteomes" id="UP001215598">
    <property type="component" value="Unassembled WGS sequence"/>
</dbReference>
<organism evidence="5 6">
    <name type="scientific">Mycena metata</name>
    <dbReference type="NCBI Taxonomy" id="1033252"/>
    <lineage>
        <taxon>Eukaryota</taxon>
        <taxon>Fungi</taxon>
        <taxon>Dikarya</taxon>
        <taxon>Basidiomycota</taxon>
        <taxon>Agaricomycotina</taxon>
        <taxon>Agaricomycetes</taxon>
        <taxon>Agaricomycetidae</taxon>
        <taxon>Agaricales</taxon>
        <taxon>Marasmiineae</taxon>
        <taxon>Mycenaceae</taxon>
        <taxon>Mycena</taxon>
    </lineage>
</organism>
<feature type="compositionally biased region" description="Polar residues" evidence="3">
    <location>
        <begin position="27"/>
        <end position="42"/>
    </location>
</feature>
<dbReference type="InterPro" id="IPR051132">
    <property type="entry name" value="3-5_Exonuclease_domain"/>
</dbReference>
<dbReference type="GO" id="GO:0005737">
    <property type="term" value="C:cytoplasm"/>
    <property type="evidence" value="ECO:0007669"/>
    <property type="project" value="TreeGrafter"/>
</dbReference>
<dbReference type="GO" id="GO:0005634">
    <property type="term" value="C:nucleus"/>
    <property type="evidence" value="ECO:0007669"/>
    <property type="project" value="TreeGrafter"/>
</dbReference>
<dbReference type="SUPFAM" id="SSF53098">
    <property type="entry name" value="Ribonuclease H-like"/>
    <property type="match status" value="1"/>
</dbReference>
<accession>A0AAD7MFZ0</accession>
<feature type="compositionally biased region" description="Polar residues" evidence="3">
    <location>
        <begin position="1"/>
        <end position="16"/>
    </location>
</feature>
<evidence type="ECO:0000313" key="5">
    <source>
        <dbReference type="EMBL" id="KAJ7715121.1"/>
    </source>
</evidence>
<dbReference type="InterPro" id="IPR036397">
    <property type="entry name" value="RNaseH_sf"/>
</dbReference>
<protein>
    <submittedName>
        <fullName evidence="5">Ribonuclease H-like domain-containing protein</fullName>
    </submittedName>
</protein>
<evidence type="ECO:0000256" key="3">
    <source>
        <dbReference type="SAM" id="MobiDB-lite"/>
    </source>
</evidence>
<dbReference type="EMBL" id="JARKIB010000314">
    <property type="protein sequence ID" value="KAJ7715121.1"/>
    <property type="molecule type" value="Genomic_DNA"/>
</dbReference>
<dbReference type="PANTHER" id="PTHR13620">
    <property type="entry name" value="3-5 EXONUCLEASE"/>
    <property type="match status" value="1"/>
</dbReference>
<comment type="caution">
    <text evidence="5">The sequence shown here is derived from an EMBL/GenBank/DDBJ whole genome shotgun (WGS) entry which is preliminary data.</text>
</comment>
<gene>
    <name evidence="5" type="ORF">B0H16DRAFT_1898868</name>
</gene>
<feature type="region of interest" description="Disordered" evidence="3">
    <location>
        <begin position="1"/>
        <end position="75"/>
    </location>
</feature>
<dbReference type="InterPro" id="IPR002562">
    <property type="entry name" value="3'-5'_exonuclease_dom"/>
</dbReference>
<proteinExistence type="predicted"/>
<keyword evidence="1" id="KW-0540">Nuclease</keyword>
<feature type="domain" description="3'-5' exonuclease" evidence="4">
    <location>
        <begin position="166"/>
        <end position="301"/>
    </location>
</feature>
<dbReference type="Gene3D" id="3.30.420.10">
    <property type="entry name" value="Ribonuclease H-like superfamily/Ribonuclease H"/>
    <property type="match status" value="1"/>
</dbReference>
<dbReference type="Pfam" id="PF01612">
    <property type="entry name" value="DNA_pol_A_exo1"/>
    <property type="match status" value="1"/>
</dbReference>
<sequence>MEHLTSPKTPAMTFSSPFEDLEDHSSELQPSTTADDLPQTTEEPPPAHEPGLAPAMSREHSTEPDSEEEDDGPALTDADVVQGHLNVATVTYITTEEQANDELANITEGVVGFDTEFVKRELYGDEAIIDAMSAMGASAKKTARTAIQYLESKAATFAIRWSHTGLCLVQIAQGDKVWVLNMNRVRAFPSELRRIIESPSILLAGAGILSDGCVIWEDLRCDAKSLVDVGLMTRLWRVDKHKEEPFGNLALEVAMREALGIEIDKTFQKTVDWKREPNKAHILYAAIDAAASLRLYEELVLDMAEEAANPETTFSTDWYTFNCTIGEAMRVRRSVRGAEVPWSTRDCTWYANNKFQGKYY</sequence>
<evidence type="ECO:0000313" key="6">
    <source>
        <dbReference type="Proteomes" id="UP001215598"/>
    </source>
</evidence>
<evidence type="ECO:0000256" key="2">
    <source>
        <dbReference type="ARBA" id="ARBA00022801"/>
    </source>
</evidence>
<dbReference type="PANTHER" id="PTHR13620:SF104">
    <property type="entry name" value="EXONUCLEASE 3'-5' DOMAIN-CONTAINING PROTEIN 2"/>
    <property type="match status" value="1"/>
</dbReference>
<dbReference type="GO" id="GO:0006139">
    <property type="term" value="P:nucleobase-containing compound metabolic process"/>
    <property type="evidence" value="ECO:0007669"/>
    <property type="project" value="InterPro"/>
</dbReference>
<evidence type="ECO:0000259" key="4">
    <source>
        <dbReference type="Pfam" id="PF01612"/>
    </source>
</evidence>
<name>A0AAD7MFZ0_9AGAR</name>